<dbReference type="PANTHER" id="PTHR21028:SF2">
    <property type="entry name" value="CYTH DOMAIN-CONTAINING PROTEIN"/>
    <property type="match status" value="1"/>
</dbReference>
<evidence type="ECO:0000313" key="3">
    <source>
        <dbReference type="Proteomes" id="UP000229784"/>
    </source>
</evidence>
<dbReference type="PROSITE" id="PS51707">
    <property type="entry name" value="CYTH"/>
    <property type="match status" value="1"/>
</dbReference>
<organism evidence="2 3">
    <name type="scientific">bacterium (Candidatus Gribaldobacteria) CG08_land_8_20_14_0_20_39_15</name>
    <dbReference type="NCBI Taxonomy" id="2014273"/>
    <lineage>
        <taxon>Bacteria</taxon>
        <taxon>Candidatus Gribaldobacteria</taxon>
    </lineage>
</organism>
<dbReference type="EMBL" id="PEXQ01000039">
    <property type="protein sequence ID" value="PIU15510.1"/>
    <property type="molecule type" value="Genomic_DNA"/>
</dbReference>
<dbReference type="InterPro" id="IPR023577">
    <property type="entry name" value="CYTH_domain"/>
</dbReference>
<dbReference type="Proteomes" id="UP000229784">
    <property type="component" value="Unassembled WGS sequence"/>
</dbReference>
<sequence length="182" mass="21610">MKEVELLFKIDSDAQAQIIREKLRQFFVKKFREIDTYFYPPDKDFAVSGNGRENLRVRKNELKQELTYKKVFYNQGVYSHSIEKNVSISDASEMVEILKVAGFRVHFIVDKEREVFDEEKFHITLDYVKDLGAFLEIEWRGEVDDNEVEQIQKFCLDRAKELGLETVQDKGYLRLLEKRANL</sequence>
<accession>A0A2M6XUH7</accession>
<protein>
    <submittedName>
        <fullName evidence="2">Class IV adenylate cyclase</fullName>
    </submittedName>
</protein>
<dbReference type="SMART" id="SM01118">
    <property type="entry name" value="CYTH"/>
    <property type="match status" value="1"/>
</dbReference>
<dbReference type="CDD" id="cd07890">
    <property type="entry name" value="CYTH-like_AC_IV-like"/>
    <property type="match status" value="1"/>
</dbReference>
<reference evidence="3" key="1">
    <citation type="submission" date="2017-09" db="EMBL/GenBank/DDBJ databases">
        <title>Depth-based differentiation of microbial function through sediment-hosted aquifers and enrichment of novel symbionts in the deep terrestrial subsurface.</title>
        <authorList>
            <person name="Probst A.J."/>
            <person name="Ladd B."/>
            <person name="Jarett J.K."/>
            <person name="Geller-Mcgrath D.E."/>
            <person name="Sieber C.M.K."/>
            <person name="Emerson J.B."/>
            <person name="Anantharaman K."/>
            <person name="Thomas B.C."/>
            <person name="Malmstrom R."/>
            <person name="Stieglmeier M."/>
            <person name="Klingl A."/>
            <person name="Woyke T."/>
            <person name="Ryan C.M."/>
            <person name="Banfield J.F."/>
        </authorList>
    </citation>
    <scope>NUCLEOTIDE SEQUENCE [LARGE SCALE GENOMIC DNA]</scope>
</reference>
<dbReference type="InterPro" id="IPR008173">
    <property type="entry name" value="Adenylyl_cyclase_CyaB"/>
</dbReference>
<dbReference type="InterPro" id="IPR033469">
    <property type="entry name" value="CYTH-like_dom_sf"/>
</dbReference>
<comment type="caution">
    <text evidence="2">The sequence shown here is derived from an EMBL/GenBank/DDBJ whole genome shotgun (WGS) entry which is preliminary data.</text>
</comment>
<proteinExistence type="predicted"/>
<gene>
    <name evidence="2" type="primary">cyaB</name>
    <name evidence="2" type="ORF">COT20_01575</name>
</gene>
<dbReference type="AlphaFoldDB" id="A0A2M6XUH7"/>
<dbReference type="Gene3D" id="2.40.320.10">
    <property type="entry name" value="Hypothetical Protein Pfu-838710-001"/>
    <property type="match status" value="1"/>
</dbReference>
<evidence type="ECO:0000313" key="2">
    <source>
        <dbReference type="EMBL" id="PIU15510.1"/>
    </source>
</evidence>
<evidence type="ECO:0000259" key="1">
    <source>
        <dbReference type="PROSITE" id="PS51707"/>
    </source>
</evidence>
<dbReference type="Pfam" id="PF01928">
    <property type="entry name" value="CYTH"/>
    <property type="match status" value="1"/>
</dbReference>
<dbReference type="NCBIfam" id="TIGR00318">
    <property type="entry name" value="cyaB"/>
    <property type="match status" value="1"/>
</dbReference>
<dbReference type="PANTHER" id="PTHR21028">
    <property type="entry name" value="SI:CH211-156B7.4"/>
    <property type="match status" value="1"/>
</dbReference>
<dbReference type="SUPFAM" id="SSF55154">
    <property type="entry name" value="CYTH-like phosphatases"/>
    <property type="match status" value="1"/>
</dbReference>
<name>A0A2M6XUH7_9BACT</name>
<feature type="domain" description="CYTH" evidence="1">
    <location>
        <begin position="1"/>
        <end position="178"/>
    </location>
</feature>